<sequence>MYRGMEEIMDVREKKAKRAGKERKVRAVKLEIKKMRSARKRADHNLVREGISDAYWILGIRRDRKDQALDRLCGSLDPYAGQMTDVGAGMEAGGGFTSADVVVSEGVGF</sequence>
<proteinExistence type="predicted"/>
<name>A0A0J9C5N6_9FIRM</name>
<dbReference type="Proteomes" id="UP000037392">
    <property type="component" value="Unassembled WGS sequence"/>
</dbReference>
<reference evidence="1 2" key="1">
    <citation type="submission" date="2011-04" db="EMBL/GenBank/DDBJ databases">
        <title>The Genome Sequence of Clostridium citroniae WAL-19142.</title>
        <authorList>
            <consortium name="The Broad Institute Genome Sequencing Platform"/>
            <person name="Earl A."/>
            <person name="Ward D."/>
            <person name="Feldgarden M."/>
            <person name="Gevers D."/>
            <person name="Warren Y.A."/>
            <person name="Tyrrell K.L."/>
            <person name="Citron D.M."/>
            <person name="Goldstein E.J."/>
            <person name="Daigneault M."/>
            <person name="Allen-Vercoe E."/>
            <person name="Young S.K."/>
            <person name="Zeng Q."/>
            <person name="Gargeya S."/>
            <person name="Fitzgerald M."/>
            <person name="Haas B."/>
            <person name="Abouelleil A."/>
            <person name="Alvarado L."/>
            <person name="Arachchi H.M."/>
            <person name="Berlin A."/>
            <person name="Brown A."/>
            <person name="Chapman S.B."/>
            <person name="Chen Z."/>
            <person name="Dunbar C."/>
            <person name="Freedman E."/>
            <person name="Gearin G."/>
            <person name="Gellesch M."/>
            <person name="Goldberg J."/>
            <person name="Griggs A."/>
            <person name="Gujja S."/>
            <person name="Heilman E.R."/>
            <person name="Heiman D."/>
            <person name="Howarth C."/>
            <person name="Larson L."/>
            <person name="Lui A."/>
            <person name="MacDonald P.J."/>
            <person name="Mehta T."/>
            <person name="Montmayeur A."/>
            <person name="Murphy C."/>
            <person name="Neiman D."/>
            <person name="Pearson M."/>
            <person name="Priest M."/>
            <person name="Roberts A."/>
            <person name="Saif S."/>
            <person name="Shea T."/>
            <person name="Shenoy N."/>
            <person name="Sisk P."/>
            <person name="Stolte C."/>
            <person name="Sykes S."/>
            <person name="White J."/>
            <person name="Yandava C."/>
            <person name="Wortman J."/>
            <person name="Nusbaum C."/>
            <person name="Birren B."/>
        </authorList>
    </citation>
    <scope>NUCLEOTIDE SEQUENCE [LARGE SCALE GENOMIC DNA]</scope>
    <source>
        <strain evidence="1 2">WAL-19142</strain>
    </source>
</reference>
<dbReference type="PATRIC" id="fig|742734.4.peg.2662"/>
<comment type="caution">
    <text evidence="1">The sequence shown here is derived from an EMBL/GenBank/DDBJ whole genome shotgun (WGS) entry which is preliminary data.</text>
</comment>
<organism evidence="1 2">
    <name type="scientific">[Clostridium] citroniae WAL-19142</name>
    <dbReference type="NCBI Taxonomy" id="742734"/>
    <lineage>
        <taxon>Bacteria</taxon>
        <taxon>Bacillati</taxon>
        <taxon>Bacillota</taxon>
        <taxon>Clostridia</taxon>
        <taxon>Lachnospirales</taxon>
        <taxon>Lachnospiraceae</taxon>
        <taxon>Enterocloster</taxon>
    </lineage>
</organism>
<dbReference type="EMBL" id="ADLK01000020">
    <property type="protein sequence ID" value="KMW19741.1"/>
    <property type="molecule type" value="Genomic_DNA"/>
</dbReference>
<evidence type="ECO:0000313" key="2">
    <source>
        <dbReference type="Proteomes" id="UP000037392"/>
    </source>
</evidence>
<gene>
    <name evidence="1" type="ORF">HMPREF9470_02481</name>
</gene>
<protein>
    <submittedName>
        <fullName evidence="1">Uncharacterized protein</fullName>
    </submittedName>
</protein>
<evidence type="ECO:0000313" key="1">
    <source>
        <dbReference type="EMBL" id="KMW19741.1"/>
    </source>
</evidence>
<dbReference type="AlphaFoldDB" id="A0A0J9C5N6"/>
<accession>A0A0J9C5N6</accession>